<dbReference type="CDD" id="cd16018">
    <property type="entry name" value="Enpp"/>
    <property type="match status" value="1"/>
</dbReference>
<dbReference type="RefSeq" id="XP_038057052.1">
    <property type="nucleotide sequence ID" value="XM_038201124.1"/>
</dbReference>
<dbReference type="RefSeq" id="XP_038057051.1">
    <property type="nucleotide sequence ID" value="XM_038201123.1"/>
</dbReference>
<dbReference type="InterPro" id="IPR002591">
    <property type="entry name" value="Phosphodiest/P_Trfase"/>
</dbReference>
<accession>A0A914A0D3</accession>
<dbReference type="PANTHER" id="PTHR10151:SF126">
    <property type="entry name" value="ECTONUCLEOTIDE PYROPHOSPHATASE_PHOSPHODIESTERASE FAMILY MEMBER 7-LIKE"/>
    <property type="match status" value="1"/>
</dbReference>
<name>A0A914A0D3_PATMI</name>
<dbReference type="Gene3D" id="3.40.720.10">
    <property type="entry name" value="Alkaline Phosphatase, subunit A"/>
    <property type="match status" value="1"/>
</dbReference>
<dbReference type="GeneID" id="119728750"/>
<dbReference type="EnsemblMetazoa" id="XM_038201124.1">
    <property type="protein sequence ID" value="XP_038057052.1"/>
    <property type="gene ID" value="LOC119728750"/>
</dbReference>
<keyword evidence="1" id="KW-0732">Signal</keyword>
<keyword evidence="3" id="KW-1185">Reference proteome</keyword>
<dbReference type="Pfam" id="PF01663">
    <property type="entry name" value="Phosphodiest"/>
    <property type="match status" value="1"/>
</dbReference>
<proteinExistence type="predicted"/>
<dbReference type="EnsemblMetazoa" id="XM_038201122.1">
    <property type="protein sequence ID" value="XP_038057050.1"/>
    <property type="gene ID" value="LOC119728750"/>
</dbReference>
<dbReference type="OMA" id="ETYHEIV"/>
<dbReference type="SUPFAM" id="SSF53649">
    <property type="entry name" value="Alkaline phosphatase-like"/>
    <property type="match status" value="1"/>
</dbReference>
<dbReference type="InterPro" id="IPR017850">
    <property type="entry name" value="Alkaline_phosphatase_core_sf"/>
</dbReference>
<sequence length="446" mass="49797">MKMPKLYIRLIAFVLMLGLVPVAAEQSTDDSARKSKVMLLLLDGMRSDLYGEALPGLKSMELNGVRAEWLTPAYITLSMPCMYTIVTGLYPESHGITFNKYYNLSTGYKSKTFYETLNITDWFNAPGVEPIWVTAIKQGLKAGTVQYPGGNVAIQGIRPTKNSPGVPWQQLGQYPLKGLIDIGLDWLKNDDMDLVLVYSGQPDSTLHGLGIGSEAAKAKIHEVDEAVEYLFEKSRAMGLGNTLDVIVTSDHGHVNIDKRRYVELYNYINASDIQMGLLDYGNTFQIEPVEGKLDTLYDALVDAHPQLNVYKKEDFPVRFHYANSDRIMKLLGYVDSNWYLFSRKTESSFFLAADHGYDNQNPEMRSILYAQGPSFKKGFRGEHLESVNIYPLICDLLGLDPAPNNGSLQNYKAFLDDGSSSASTVRSLGVATLVSMYTMMIALIYN</sequence>
<reference evidence="2" key="1">
    <citation type="submission" date="2022-11" db="UniProtKB">
        <authorList>
            <consortium name="EnsemblMetazoa"/>
        </authorList>
    </citation>
    <scope>IDENTIFICATION</scope>
</reference>
<protein>
    <submittedName>
        <fullName evidence="2">Uncharacterized protein</fullName>
    </submittedName>
</protein>
<dbReference type="PANTHER" id="PTHR10151">
    <property type="entry name" value="ECTONUCLEOTIDE PYROPHOSPHATASE/PHOSPHODIESTERASE"/>
    <property type="match status" value="1"/>
</dbReference>
<dbReference type="RefSeq" id="XP_038057050.1">
    <property type="nucleotide sequence ID" value="XM_038201122.1"/>
</dbReference>
<dbReference type="Proteomes" id="UP000887568">
    <property type="component" value="Unplaced"/>
</dbReference>
<organism evidence="2 3">
    <name type="scientific">Patiria miniata</name>
    <name type="common">Bat star</name>
    <name type="synonym">Asterina miniata</name>
    <dbReference type="NCBI Taxonomy" id="46514"/>
    <lineage>
        <taxon>Eukaryota</taxon>
        <taxon>Metazoa</taxon>
        <taxon>Echinodermata</taxon>
        <taxon>Eleutherozoa</taxon>
        <taxon>Asterozoa</taxon>
        <taxon>Asteroidea</taxon>
        <taxon>Valvatacea</taxon>
        <taxon>Valvatida</taxon>
        <taxon>Asterinidae</taxon>
        <taxon>Patiria</taxon>
    </lineage>
</organism>
<feature type="chain" id="PRO_5038275653" evidence="1">
    <location>
        <begin position="25"/>
        <end position="446"/>
    </location>
</feature>
<dbReference type="Gene3D" id="3.30.1360.180">
    <property type="match status" value="1"/>
</dbReference>
<dbReference type="EnsemblMetazoa" id="XM_038201125.1">
    <property type="protein sequence ID" value="XP_038057053.1"/>
    <property type="gene ID" value="LOC119728750"/>
</dbReference>
<dbReference type="OrthoDB" id="415411at2759"/>
<dbReference type="AlphaFoldDB" id="A0A914A0D3"/>
<evidence type="ECO:0000256" key="1">
    <source>
        <dbReference type="SAM" id="SignalP"/>
    </source>
</evidence>
<dbReference type="EnsemblMetazoa" id="XM_038201123.1">
    <property type="protein sequence ID" value="XP_038057051.1"/>
    <property type="gene ID" value="LOC119728750"/>
</dbReference>
<feature type="signal peptide" evidence="1">
    <location>
        <begin position="1"/>
        <end position="24"/>
    </location>
</feature>
<dbReference type="RefSeq" id="XP_038057053.1">
    <property type="nucleotide sequence ID" value="XM_038201125.1"/>
</dbReference>
<evidence type="ECO:0000313" key="2">
    <source>
        <dbReference type="EnsemblMetazoa" id="XP_038057050.1"/>
    </source>
</evidence>
<evidence type="ECO:0000313" key="3">
    <source>
        <dbReference type="Proteomes" id="UP000887568"/>
    </source>
</evidence>